<protein>
    <submittedName>
        <fullName evidence="2">Uncharacterized protein</fullName>
    </submittedName>
</protein>
<dbReference type="AlphaFoldDB" id="A0A6C2YR19"/>
<dbReference type="KEGG" id="tim:GMBLW1_00340"/>
<dbReference type="Proteomes" id="UP000464378">
    <property type="component" value="Chromosome"/>
</dbReference>
<name>A0A6C2YR19_9BACT</name>
<feature type="compositionally biased region" description="Polar residues" evidence="1">
    <location>
        <begin position="118"/>
        <end position="130"/>
    </location>
</feature>
<organism evidence="2">
    <name type="scientific">Tuwongella immobilis</name>
    <dbReference type="NCBI Taxonomy" id="692036"/>
    <lineage>
        <taxon>Bacteria</taxon>
        <taxon>Pseudomonadati</taxon>
        <taxon>Planctomycetota</taxon>
        <taxon>Planctomycetia</taxon>
        <taxon>Gemmatales</taxon>
        <taxon>Gemmataceae</taxon>
        <taxon>Tuwongella</taxon>
    </lineage>
</organism>
<sequence>MIRSRLLAHLAFGGVILTVTGCCSDRPGLFSRLRNKDCCEETVVMETVEGPYLMAPGMTVSQPMVLEPAPLNPQGGSPSIQEIPINPPSAPLGPPNRIPPQPGVQEQPPARPMPADPSMTQLNLNKTVTQPKLAPPSQ</sequence>
<dbReference type="EMBL" id="LR586016">
    <property type="protein sequence ID" value="VIP03926.1"/>
    <property type="molecule type" value="Genomic_DNA"/>
</dbReference>
<feature type="compositionally biased region" description="Pro residues" evidence="1">
    <location>
        <begin position="85"/>
        <end position="102"/>
    </location>
</feature>
<dbReference type="EMBL" id="LR593887">
    <property type="protein sequence ID" value="VTS05219.1"/>
    <property type="molecule type" value="Genomic_DNA"/>
</dbReference>
<dbReference type="PROSITE" id="PS51257">
    <property type="entry name" value="PROKAR_LIPOPROTEIN"/>
    <property type="match status" value="1"/>
</dbReference>
<gene>
    <name evidence="2" type="ORF">GMBLW1_00340</name>
</gene>
<reference evidence="2" key="1">
    <citation type="submission" date="2019-04" db="EMBL/GenBank/DDBJ databases">
        <authorList>
            <consortium name="Science for Life Laboratories"/>
        </authorList>
    </citation>
    <scope>NUCLEOTIDE SEQUENCE</scope>
    <source>
        <strain evidence="2">MBLW1</strain>
    </source>
</reference>
<evidence type="ECO:0000313" key="3">
    <source>
        <dbReference type="Proteomes" id="UP000464378"/>
    </source>
</evidence>
<evidence type="ECO:0000313" key="2">
    <source>
        <dbReference type="EMBL" id="VIP03926.1"/>
    </source>
</evidence>
<accession>A0A6C2YR19</accession>
<dbReference type="InParanoid" id="A0A6C2YR19"/>
<feature type="region of interest" description="Disordered" evidence="1">
    <location>
        <begin position="64"/>
        <end position="138"/>
    </location>
</feature>
<evidence type="ECO:0000256" key="1">
    <source>
        <dbReference type="SAM" id="MobiDB-lite"/>
    </source>
</evidence>
<keyword evidence="3" id="KW-1185">Reference proteome</keyword>
<proteinExistence type="predicted"/>
<dbReference type="RefSeq" id="WP_162659070.1">
    <property type="nucleotide sequence ID" value="NZ_LR593887.1"/>
</dbReference>